<dbReference type="OrthoDB" id="110024at2759"/>
<dbReference type="GO" id="GO:0031072">
    <property type="term" value="F:heat shock protein binding"/>
    <property type="evidence" value="ECO:0007669"/>
    <property type="project" value="TreeGrafter"/>
</dbReference>
<gene>
    <name evidence="3" type="ORF">NEOLI_004460</name>
</gene>
<feature type="coiled-coil region" evidence="1">
    <location>
        <begin position="180"/>
        <end position="251"/>
    </location>
</feature>
<keyword evidence="4" id="KW-1185">Reference proteome</keyword>
<dbReference type="AlphaFoldDB" id="A0A1U7LNF8"/>
<dbReference type="GO" id="GO:0005634">
    <property type="term" value="C:nucleus"/>
    <property type="evidence" value="ECO:0007669"/>
    <property type="project" value="TreeGrafter"/>
</dbReference>
<dbReference type="Gene3D" id="1.10.287.110">
    <property type="entry name" value="DnaJ domain"/>
    <property type="match status" value="1"/>
</dbReference>
<dbReference type="PRINTS" id="PR00625">
    <property type="entry name" value="JDOMAIN"/>
</dbReference>
<reference evidence="3 4" key="1">
    <citation type="submission" date="2016-04" db="EMBL/GenBank/DDBJ databases">
        <title>Evolutionary innovation and constraint leading to complex multicellularity in the Ascomycota.</title>
        <authorList>
            <person name="Cisse O."/>
            <person name="Nguyen A."/>
            <person name="Hewitt D.A."/>
            <person name="Jedd G."/>
            <person name="Stajich J.E."/>
        </authorList>
    </citation>
    <scope>NUCLEOTIDE SEQUENCE [LARGE SCALE GENOMIC DNA]</scope>
    <source>
        <strain evidence="3 4">DAH-3</strain>
    </source>
</reference>
<evidence type="ECO:0000313" key="3">
    <source>
        <dbReference type="EMBL" id="OLL24169.1"/>
    </source>
</evidence>
<dbReference type="PROSITE" id="PS00636">
    <property type="entry name" value="DNAJ_1"/>
    <property type="match status" value="1"/>
</dbReference>
<dbReference type="GO" id="GO:0005737">
    <property type="term" value="C:cytoplasm"/>
    <property type="evidence" value="ECO:0007669"/>
    <property type="project" value="TreeGrafter"/>
</dbReference>
<dbReference type="PANTHER" id="PTHR44144">
    <property type="entry name" value="DNAJ HOMOLOG SUBFAMILY C MEMBER 9"/>
    <property type="match status" value="1"/>
</dbReference>
<dbReference type="SMART" id="SM00271">
    <property type="entry name" value="DnaJ"/>
    <property type="match status" value="1"/>
</dbReference>
<dbReference type="InterPro" id="IPR001623">
    <property type="entry name" value="DnaJ_domain"/>
</dbReference>
<accession>A0A1U7LNF8</accession>
<dbReference type="GO" id="GO:0042393">
    <property type="term" value="F:histone binding"/>
    <property type="evidence" value="ECO:0007669"/>
    <property type="project" value="EnsemblFungi"/>
</dbReference>
<dbReference type="InterPro" id="IPR056453">
    <property type="entry name" value="HTH_DNAJC9"/>
</dbReference>
<sequence length="253" mass="29637">MTKDLPEILQPLKEIDPYKVLHVSKTATRVEMRKAYLKLALGRHPDKVPESEREAAHAEFHGISLAYAVLSDDARRKRYDDTGSLSESNDDFDWKSYFDEMWSGIVNGEVIEAFKKEYQGSADERFDLIEVYKSSKGSWEVIFDTIMLSNELEDQDRFKEILDEAIENGEIPKYKKYTHDKTREKRMKKAKKEMKEAEAMKKELQLDNIKGEGDLMQLIKKRQANRMEEMINGLEAKYTKIENEKKAKKRRAK</sequence>
<feature type="domain" description="J" evidence="2">
    <location>
        <begin position="16"/>
        <end position="83"/>
    </location>
</feature>
<dbReference type="EMBL" id="LXFE01000945">
    <property type="protein sequence ID" value="OLL24169.1"/>
    <property type="molecule type" value="Genomic_DNA"/>
</dbReference>
<evidence type="ECO:0000256" key="1">
    <source>
        <dbReference type="SAM" id="Coils"/>
    </source>
</evidence>
<dbReference type="InterPro" id="IPR052594">
    <property type="entry name" value="J_domain-containing_protein"/>
</dbReference>
<evidence type="ECO:0000313" key="4">
    <source>
        <dbReference type="Proteomes" id="UP000186594"/>
    </source>
</evidence>
<dbReference type="PANTHER" id="PTHR44144:SF1">
    <property type="entry name" value="DNAJ HOMOLOG SUBFAMILY C MEMBER 9"/>
    <property type="match status" value="1"/>
</dbReference>
<dbReference type="CDD" id="cd06257">
    <property type="entry name" value="DnaJ"/>
    <property type="match status" value="1"/>
</dbReference>
<proteinExistence type="predicted"/>
<dbReference type="SUPFAM" id="SSF46565">
    <property type="entry name" value="Chaperone J-domain"/>
    <property type="match status" value="1"/>
</dbReference>
<organism evidence="3 4">
    <name type="scientific">Neolecta irregularis (strain DAH-3)</name>
    <dbReference type="NCBI Taxonomy" id="1198029"/>
    <lineage>
        <taxon>Eukaryota</taxon>
        <taxon>Fungi</taxon>
        <taxon>Dikarya</taxon>
        <taxon>Ascomycota</taxon>
        <taxon>Taphrinomycotina</taxon>
        <taxon>Neolectales</taxon>
        <taxon>Neolectaceae</taxon>
        <taxon>Neolecta</taxon>
    </lineage>
</organism>
<dbReference type="InterPro" id="IPR036869">
    <property type="entry name" value="J_dom_sf"/>
</dbReference>
<dbReference type="InterPro" id="IPR018253">
    <property type="entry name" value="DnaJ_domain_CS"/>
</dbReference>
<name>A0A1U7LNF8_NEOID</name>
<dbReference type="OMA" id="WLDLWSK"/>
<comment type="caution">
    <text evidence="3">The sequence shown here is derived from an EMBL/GenBank/DDBJ whole genome shotgun (WGS) entry which is preliminary data.</text>
</comment>
<protein>
    <submittedName>
        <fullName evidence="3">Putative J domain-containing protein</fullName>
    </submittedName>
</protein>
<dbReference type="Pfam" id="PF23302">
    <property type="entry name" value="HTH_DNAJC9"/>
    <property type="match status" value="1"/>
</dbReference>
<keyword evidence="1" id="KW-0175">Coiled coil</keyword>
<dbReference type="Proteomes" id="UP000186594">
    <property type="component" value="Unassembled WGS sequence"/>
</dbReference>
<evidence type="ECO:0000259" key="2">
    <source>
        <dbReference type="PROSITE" id="PS50076"/>
    </source>
</evidence>
<dbReference type="STRING" id="1198029.A0A1U7LNF8"/>
<dbReference type="PROSITE" id="PS50076">
    <property type="entry name" value="DNAJ_2"/>
    <property type="match status" value="1"/>
</dbReference>
<dbReference type="Pfam" id="PF00226">
    <property type="entry name" value="DnaJ"/>
    <property type="match status" value="1"/>
</dbReference>